<feature type="domain" description="HTH araC/xylS-type" evidence="4">
    <location>
        <begin position="17"/>
        <end position="115"/>
    </location>
</feature>
<dbReference type="SMART" id="SM00342">
    <property type="entry name" value="HTH_ARAC"/>
    <property type="match status" value="1"/>
</dbReference>
<organism evidence="5 6">
    <name type="scientific">Chitinophaga jiangningensis</name>
    <dbReference type="NCBI Taxonomy" id="1419482"/>
    <lineage>
        <taxon>Bacteria</taxon>
        <taxon>Pseudomonadati</taxon>
        <taxon>Bacteroidota</taxon>
        <taxon>Chitinophagia</taxon>
        <taxon>Chitinophagales</taxon>
        <taxon>Chitinophagaceae</taxon>
        <taxon>Chitinophaga</taxon>
    </lineage>
</organism>
<dbReference type="Proteomes" id="UP000184420">
    <property type="component" value="Unassembled WGS sequence"/>
</dbReference>
<dbReference type="AlphaFoldDB" id="A0A1M7KE32"/>
<dbReference type="Pfam" id="PF12833">
    <property type="entry name" value="HTH_18"/>
    <property type="match status" value="1"/>
</dbReference>
<dbReference type="InterPro" id="IPR018060">
    <property type="entry name" value="HTH_AraC"/>
</dbReference>
<dbReference type="PROSITE" id="PS01124">
    <property type="entry name" value="HTH_ARAC_FAMILY_2"/>
    <property type="match status" value="1"/>
</dbReference>
<keyword evidence="3" id="KW-0804">Transcription</keyword>
<dbReference type="GO" id="GO:0003700">
    <property type="term" value="F:DNA-binding transcription factor activity"/>
    <property type="evidence" value="ECO:0007669"/>
    <property type="project" value="InterPro"/>
</dbReference>
<keyword evidence="1" id="KW-0805">Transcription regulation</keyword>
<name>A0A1M7KE32_9BACT</name>
<dbReference type="InterPro" id="IPR018062">
    <property type="entry name" value="HTH_AraC-typ_CS"/>
</dbReference>
<dbReference type="EMBL" id="FRBL01000009">
    <property type="protein sequence ID" value="SHM63576.1"/>
    <property type="molecule type" value="Genomic_DNA"/>
</dbReference>
<evidence type="ECO:0000256" key="1">
    <source>
        <dbReference type="ARBA" id="ARBA00023015"/>
    </source>
</evidence>
<evidence type="ECO:0000313" key="5">
    <source>
        <dbReference type="EMBL" id="SHM63576.1"/>
    </source>
</evidence>
<dbReference type="InterPro" id="IPR009057">
    <property type="entry name" value="Homeodomain-like_sf"/>
</dbReference>
<dbReference type="RefSeq" id="WP_073085806.1">
    <property type="nucleotide sequence ID" value="NZ_FRBL01000009.1"/>
</dbReference>
<dbReference type="Gene3D" id="1.10.10.60">
    <property type="entry name" value="Homeodomain-like"/>
    <property type="match status" value="2"/>
</dbReference>
<protein>
    <submittedName>
        <fullName evidence="5">AraC-type DNA-binding protein</fullName>
    </submittedName>
</protein>
<proteinExistence type="predicted"/>
<dbReference type="OrthoDB" id="9816011at2"/>
<dbReference type="SUPFAM" id="SSF46689">
    <property type="entry name" value="Homeodomain-like"/>
    <property type="match status" value="2"/>
</dbReference>
<evidence type="ECO:0000256" key="3">
    <source>
        <dbReference type="ARBA" id="ARBA00023163"/>
    </source>
</evidence>
<sequence>MKKTSTQTKEQLEALALQGLCYADDNVGEPFSIKEVSERLGMSYSYFYHTFAEVIGEPFWHYVKRHRLELAAGLLRHSGYNINEISEMCGYATTSALSKAFKQHFRESPIQFRKIQVLPNEKRTLDIAVTITHSGSDTPLSSFFHVERCEKVTVPDTILYYSLISRGQNPVAEMVAKMTHFVGLFHKMQTLYDIPNSRIITGTLDSVPVTDYEKLSMYAGIAIPANDLKMIIQIEGRYPYLLKKRIQGGSYLRLPLPMDWATAGIPMYDFISRNCKEGIFKMSGNHFFISLSLSNYCEIFIPTLRKHY</sequence>
<dbReference type="GO" id="GO:0043565">
    <property type="term" value="F:sequence-specific DNA binding"/>
    <property type="evidence" value="ECO:0007669"/>
    <property type="project" value="InterPro"/>
</dbReference>
<reference evidence="5 6" key="1">
    <citation type="submission" date="2016-11" db="EMBL/GenBank/DDBJ databases">
        <authorList>
            <person name="Jaros S."/>
            <person name="Januszkiewicz K."/>
            <person name="Wedrychowicz H."/>
        </authorList>
    </citation>
    <scope>NUCLEOTIDE SEQUENCE [LARGE SCALE GENOMIC DNA]</scope>
    <source>
        <strain evidence="5 6">DSM 27406</strain>
    </source>
</reference>
<accession>A0A1M7KE32</accession>
<dbReference type="PANTHER" id="PTHR43280">
    <property type="entry name" value="ARAC-FAMILY TRANSCRIPTIONAL REGULATOR"/>
    <property type="match status" value="1"/>
</dbReference>
<keyword evidence="6" id="KW-1185">Reference proteome</keyword>
<evidence type="ECO:0000313" key="6">
    <source>
        <dbReference type="Proteomes" id="UP000184420"/>
    </source>
</evidence>
<dbReference type="PANTHER" id="PTHR43280:SF2">
    <property type="entry name" value="HTH-TYPE TRANSCRIPTIONAL REGULATOR EXSA"/>
    <property type="match status" value="1"/>
</dbReference>
<keyword evidence="2 5" id="KW-0238">DNA-binding</keyword>
<gene>
    <name evidence="5" type="ORF">SAMN05444266_109274</name>
</gene>
<dbReference type="PROSITE" id="PS00041">
    <property type="entry name" value="HTH_ARAC_FAMILY_1"/>
    <property type="match status" value="1"/>
</dbReference>
<evidence type="ECO:0000256" key="2">
    <source>
        <dbReference type="ARBA" id="ARBA00023125"/>
    </source>
</evidence>
<evidence type="ECO:0000259" key="4">
    <source>
        <dbReference type="PROSITE" id="PS01124"/>
    </source>
</evidence>
<dbReference type="STRING" id="1419482.SAMN05444266_109274"/>